<keyword evidence="4" id="KW-1185">Reference proteome</keyword>
<proteinExistence type="predicted"/>
<evidence type="ECO:0000256" key="1">
    <source>
        <dbReference type="SAM" id="MobiDB-lite"/>
    </source>
</evidence>
<organism evidence="3 4">
    <name type="scientific">Paracoccus simplex</name>
    <dbReference type="NCBI Taxonomy" id="2086346"/>
    <lineage>
        <taxon>Bacteria</taxon>
        <taxon>Pseudomonadati</taxon>
        <taxon>Pseudomonadota</taxon>
        <taxon>Alphaproteobacteria</taxon>
        <taxon>Rhodobacterales</taxon>
        <taxon>Paracoccaceae</taxon>
        <taxon>Paracoccus</taxon>
    </lineage>
</organism>
<accession>A0ABV7RYA6</accession>
<gene>
    <name evidence="3" type="ORF">ACFOMP_05815</name>
</gene>
<feature type="region of interest" description="Disordered" evidence="1">
    <location>
        <begin position="40"/>
        <end position="81"/>
    </location>
</feature>
<evidence type="ECO:0000256" key="2">
    <source>
        <dbReference type="SAM" id="SignalP"/>
    </source>
</evidence>
<feature type="chain" id="PRO_5046988539" evidence="2">
    <location>
        <begin position="23"/>
        <end position="171"/>
    </location>
</feature>
<comment type="caution">
    <text evidence="3">The sequence shown here is derived from an EMBL/GenBank/DDBJ whole genome shotgun (WGS) entry which is preliminary data.</text>
</comment>
<dbReference type="EMBL" id="JBHRXE010000012">
    <property type="protein sequence ID" value="MFC3568961.1"/>
    <property type="molecule type" value="Genomic_DNA"/>
</dbReference>
<feature type="signal peptide" evidence="2">
    <location>
        <begin position="1"/>
        <end position="22"/>
    </location>
</feature>
<dbReference type="Proteomes" id="UP001595596">
    <property type="component" value="Unassembled WGS sequence"/>
</dbReference>
<reference evidence="4" key="1">
    <citation type="journal article" date="2019" name="Int. J. Syst. Evol. Microbiol.">
        <title>The Global Catalogue of Microorganisms (GCM) 10K type strain sequencing project: providing services to taxonomists for standard genome sequencing and annotation.</title>
        <authorList>
            <consortium name="The Broad Institute Genomics Platform"/>
            <consortium name="The Broad Institute Genome Sequencing Center for Infectious Disease"/>
            <person name="Wu L."/>
            <person name="Ma J."/>
        </authorList>
    </citation>
    <scope>NUCLEOTIDE SEQUENCE [LARGE SCALE GENOMIC DNA]</scope>
    <source>
        <strain evidence="4">VKM B-3226</strain>
    </source>
</reference>
<protein>
    <submittedName>
        <fullName evidence="3">DUF2155 domain-containing protein</fullName>
    </submittedName>
</protein>
<name>A0ABV7RYA6_9RHOB</name>
<keyword evidence="2" id="KW-0732">Signal</keyword>
<evidence type="ECO:0000313" key="4">
    <source>
        <dbReference type="Proteomes" id="UP001595596"/>
    </source>
</evidence>
<dbReference type="RefSeq" id="WP_379028498.1">
    <property type="nucleotide sequence ID" value="NZ_JBHRXE010000012.1"/>
</dbReference>
<dbReference type="InterPro" id="IPR019225">
    <property type="entry name" value="DUF2155"/>
</dbReference>
<dbReference type="Pfam" id="PF09923">
    <property type="entry name" value="DUF2155"/>
    <property type="match status" value="1"/>
</dbReference>
<sequence length="171" mass="18272">MTDLLARTCLCLLLAATATAFATPVRAQEEEPPAEDQHLMVDPAFSDDPDAVVPAEPSAAERQRAAEAARGPETARGNGAQLRGLDKITGRTEDFNLAIGQTAEFGRLEVSLAECRYPAADPSSDAYAELTIIDRRANARLFSGWMIASSPALSALDDSRYDVWVLSCSSA</sequence>
<evidence type="ECO:0000313" key="3">
    <source>
        <dbReference type="EMBL" id="MFC3568961.1"/>
    </source>
</evidence>